<feature type="domain" description="Peptidase M16 N-terminal" evidence="2">
    <location>
        <begin position="89"/>
        <end position="172"/>
    </location>
</feature>
<reference evidence="4" key="1">
    <citation type="submission" date="2021-01" db="EMBL/GenBank/DDBJ databases">
        <title>Fulvivirga kasyanovii gen. nov., sp nov., a novel member of the phylum Bacteroidetes isolated from seawater in a mussel farm.</title>
        <authorList>
            <person name="Zhao L.-H."/>
            <person name="Wang Z.-J."/>
        </authorList>
    </citation>
    <scope>NUCLEOTIDE SEQUENCE</scope>
    <source>
        <strain evidence="4">2943</strain>
    </source>
</reference>
<organism evidence="4 5">
    <name type="scientific">Fulvivirga sediminis</name>
    <dbReference type="NCBI Taxonomy" id="2803949"/>
    <lineage>
        <taxon>Bacteria</taxon>
        <taxon>Pseudomonadati</taxon>
        <taxon>Bacteroidota</taxon>
        <taxon>Cytophagia</taxon>
        <taxon>Cytophagales</taxon>
        <taxon>Fulvivirgaceae</taxon>
        <taxon>Fulvivirga</taxon>
    </lineage>
</organism>
<keyword evidence="1" id="KW-0732">Signal</keyword>
<dbReference type="InterPro" id="IPR007863">
    <property type="entry name" value="Peptidase_M16_C"/>
</dbReference>
<dbReference type="PANTHER" id="PTHR11851">
    <property type="entry name" value="METALLOPROTEASE"/>
    <property type="match status" value="1"/>
</dbReference>
<dbReference type="RefSeq" id="WP_202246869.1">
    <property type="nucleotide sequence ID" value="NZ_JAESIY010000027.1"/>
</dbReference>
<dbReference type="Pfam" id="PF00675">
    <property type="entry name" value="Peptidase_M16"/>
    <property type="match status" value="1"/>
</dbReference>
<protein>
    <submittedName>
        <fullName evidence="4">Insulinase family protein</fullName>
    </submittedName>
</protein>
<dbReference type="InterPro" id="IPR011249">
    <property type="entry name" value="Metalloenz_LuxS/M16"/>
</dbReference>
<feature type="signal peptide" evidence="1">
    <location>
        <begin position="1"/>
        <end position="21"/>
    </location>
</feature>
<evidence type="ECO:0000256" key="1">
    <source>
        <dbReference type="SAM" id="SignalP"/>
    </source>
</evidence>
<proteinExistence type="predicted"/>
<feature type="domain" description="Peptidase M16 C-terminal" evidence="3">
    <location>
        <begin position="199"/>
        <end position="377"/>
    </location>
</feature>
<dbReference type="AlphaFoldDB" id="A0A937FBA9"/>
<comment type="caution">
    <text evidence="4">The sequence shown here is derived from an EMBL/GenBank/DDBJ whole genome shotgun (WGS) entry which is preliminary data.</text>
</comment>
<gene>
    <name evidence="4" type="ORF">JL102_23215</name>
</gene>
<dbReference type="Gene3D" id="3.30.830.10">
    <property type="entry name" value="Metalloenzyme, LuxS/M16 peptidase-like"/>
    <property type="match status" value="2"/>
</dbReference>
<sequence>MLTKYISLVFTFVFGSSFLFAQVDRTKAPEAGPAPKIQIGEYKSFELKNGLKVFVVENHKIPRTTFSLIFDNDPILEKEKAGYVTMAGQLLRSGTTNYTKAELDEEVDFIGASLRASSNSVYASSLSKHKDKLLQLMTDVLFHPAFPEDELEKIRKQTLSAIAAGKESPNEIASNVEAVLNYGKDHPYGELTTEETVKNVTVEDIKNYYNTYFKPNVAYMAVVGDISFKDAKKLVKKYFSDWEKGNVPKATYAQPQAPEQATIAMVDRPSSVQSVISVTYPVELKPGQPDVVKANVMNQILGGGFSSRLMQNLREDKSFTYGARSSISSDELIGNFSASASVRNAVTDSAVFEFIKELKKIRNEKVEQSELDAAKASILGSFARSLEQPSTVASFAINTARYNLPEDYYQNYLRNVSSTTLEEVKAMADKYIKPGHANILVVGKASEVAEKLKAFGPVKYYDIYGNEYEPKDKAELPAGLTAEKVIDNYIKAIGGKEALSKVKSVKIVMGADMGGRSITITSIKKEPKKMLLEVSMAGNVMSKQVLNEEEVAVTQMGNKVPIDETAKEQLMIEGYIFPELKYKELDIKTKLIGIEKVEDTDAYAVELTYPSGNKVTEYYDIKSGFKIRVSRNMETPQGEVNMATDMGDYKEVSGVYFAHSVTQPIGAMKLSIQASEVKVNPEVSDDLFKPGAED</sequence>
<name>A0A937FBA9_9BACT</name>
<dbReference type="InterPro" id="IPR050361">
    <property type="entry name" value="MPP/UQCRC_Complex"/>
</dbReference>
<dbReference type="EMBL" id="JAESIY010000027">
    <property type="protein sequence ID" value="MBL3659075.1"/>
    <property type="molecule type" value="Genomic_DNA"/>
</dbReference>
<evidence type="ECO:0000313" key="4">
    <source>
        <dbReference type="EMBL" id="MBL3659075.1"/>
    </source>
</evidence>
<dbReference type="Pfam" id="PF05193">
    <property type="entry name" value="Peptidase_M16_C"/>
    <property type="match status" value="1"/>
</dbReference>
<evidence type="ECO:0000313" key="5">
    <source>
        <dbReference type="Proteomes" id="UP000659388"/>
    </source>
</evidence>
<accession>A0A937FBA9</accession>
<evidence type="ECO:0000259" key="3">
    <source>
        <dbReference type="Pfam" id="PF05193"/>
    </source>
</evidence>
<dbReference type="Proteomes" id="UP000659388">
    <property type="component" value="Unassembled WGS sequence"/>
</dbReference>
<dbReference type="PANTHER" id="PTHR11851:SF224">
    <property type="entry name" value="PROCESSING PROTEASE"/>
    <property type="match status" value="1"/>
</dbReference>
<feature type="chain" id="PRO_5037277908" evidence="1">
    <location>
        <begin position="22"/>
        <end position="694"/>
    </location>
</feature>
<keyword evidence="5" id="KW-1185">Reference proteome</keyword>
<dbReference type="GO" id="GO:0046872">
    <property type="term" value="F:metal ion binding"/>
    <property type="evidence" value="ECO:0007669"/>
    <property type="project" value="InterPro"/>
</dbReference>
<evidence type="ECO:0000259" key="2">
    <source>
        <dbReference type="Pfam" id="PF00675"/>
    </source>
</evidence>
<dbReference type="InterPro" id="IPR011765">
    <property type="entry name" value="Pept_M16_N"/>
</dbReference>
<dbReference type="SUPFAM" id="SSF63411">
    <property type="entry name" value="LuxS/MPP-like metallohydrolase"/>
    <property type="match status" value="2"/>
</dbReference>